<accession>A0A7J8LT88</accession>
<proteinExistence type="predicted"/>
<dbReference type="Proteomes" id="UP000593572">
    <property type="component" value="Unassembled WGS sequence"/>
</dbReference>
<organism evidence="1 2">
    <name type="scientific">Gossypium lobatum</name>
    <dbReference type="NCBI Taxonomy" id="34289"/>
    <lineage>
        <taxon>Eukaryota</taxon>
        <taxon>Viridiplantae</taxon>
        <taxon>Streptophyta</taxon>
        <taxon>Embryophyta</taxon>
        <taxon>Tracheophyta</taxon>
        <taxon>Spermatophyta</taxon>
        <taxon>Magnoliopsida</taxon>
        <taxon>eudicotyledons</taxon>
        <taxon>Gunneridae</taxon>
        <taxon>Pentapetalae</taxon>
        <taxon>rosids</taxon>
        <taxon>malvids</taxon>
        <taxon>Malvales</taxon>
        <taxon>Malvaceae</taxon>
        <taxon>Malvoideae</taxon>
        <taxon>Gossypium</taxon>
    </lineage>
</organism>
<dbReference type="EMBL" id="JABEZX010000005">
    <property type="protein sequence ID" value="MBA0555646.1"/>
    <property type="molecule type" value="Genomic_DNA"/>
</dbReference>
<protein>
    <submittedName>
        <fullName evidence="1">Uncharacterized protein</fullName>
    </submittedName>
</protein>
<sequence>MAQEGLNQGEGGYWVEDAPTLVEVIAVEDCRLHEPL</sequence>
<keyword evidence="2" id="KW-1185">Reference proteome</keyword>
<comment type="caution">
    <text evidence="1">The sequence shown here is derived from an EMBL/GenBank/DDBJ whole genome shotgun (WGS) entry which is preliminary data.</text>
</comment>
<name>A0A7J8LT88_9ROSI</name>
<reference evidence="1 2" key="1">
    <citation type="journal article" date="2019" name="Genome Biol. Evol.">
        <title>Insights into the evolution of the New World diploid cottons (Gossypium, subgenus Houzingenia) based on genome sequencing.</title>
        <authorList>
            <person name="Grover C.E."/>
            <person name="Arick M.A. 2nd"/>
            <person name="Thrash A."/>
            <person name="Conover J.L."/>
            <person name="Sanders W.S."/>
            <person name="Peterson D.G."/>
            <person name="Frelichowski J.E."/>
            <person name="Scheffler J.A."/>
            <person name="Scheffler B.E."/>
            <person name="Wendel J.F."/>
        </authorList>
    </citation>
    <scope>NUCLEOTIDE SEQUENCE [LARGE SCALE GENOMIC DNA]</scope>
    <source>
        <strain evidence="1">157</strain>
        <tissue evidence="1">Leaf</tissue>
    </source>
</reference>
<gene>
    <name evidence="1" type="ORF">Golob_025809</name>
</gene>
<dbReference type="AlphaFoldDB" id="A0A7J8LT88"/>
<evidence type="ECO:0000313" key="2">
    <source>
        <dbReference type="Proteomes" id="UP000593572"/>
    </source>
</evidence>
<evidence type="ECO:0000313" key="1">
    <source>
        <dbReference type="EMBL" id="MBA0555646.1"/>
    </source>
</evidence>